<dbReference type="SUPFAM" id="SSF51735">
    <property type="entry name" value="NAD(P)-binding Rossmann-fold domains"/>
    <property type="match status" value="1"/>
</dbReference>
<dbReference type="SUPFAM" id="SSF50129">
    <property type="entry name" value="GroES-like"/>
    <property type="match status" value="1"/>
</dbReference>
<dbReference type="GO" id="GO:0005739">
    <property type="term" value="C:mitochondrion"/>
    <property type="evidence" value="ECO:0007669"/>
    <property type="project" value="TreeGrafter"/>
</dbReference>
<dbReference type="InterPro" id="IPR011032">
    <property type="entry name" value="GroES-like_sf"/>
</dbReference>
<dbReference type="PANTHER" id="PTHR11695:SF294">
    <property type="entry name" value="RETICULON-4-INTERACTING PROTEIN 1, MITOCHONDRIAL"/>
    <property type="match status" value="1"/>
</dbReference>
<dbReference type="GO" id="GO:0102978">
    <property type="term" value="F:furaneol oxidoreductase activity"/>
    <property type="evidence" value="ECO:0007669"/>
    <property type="project" value="UniProtKB-EC"/>
</dbReference>
<dbReference type="Pfam" id="PF13602">
    <property type="entry name" value="ADH_zinc_N_2"/>
    <property type="match status" value="1"/>
</dbReference>
<feature type="domain" description="Enoyl reductase (ER)" evidence="1">
    <location>
        <begin position="13"/>
        <end position="334"/>
    </location>
</feature>
<keyword evidence="3" id="KW-1185">Reference proteome</keyword>
<comment type="caution">
    <text evidence="2">The sequence shown here is derived from an EMBL/GenBank/DDBJ whole genome shotgun (WGS) entry which is preliminary data.</text>
</comment>
<dbReference type="InterPro" id="IPR050700">
    <property type="entry name" value="YIM1/Zinc_Alcohol_DH_Fams"/>
</dbReference>
<protein>
    <submittedName>
        <fullName evidence="2">Zinc ion binding</fullName>
        <ecNumber evidence="2">1.3.1.105</ecNumber>
    </submittedName>
</protein>
<dbReference type="GeneID" id="89930237"/>
<reference evidence="2 3" key="1">
    <citation type="submission" date="2023-08" db="EMBL/GenBank/DDBJ databases">
        <title>Black Yeasts Isolated from many extreme environments.</title>
        <authorList>
            <person name="Coleine C."/>
            <person name="Stajich J.E."/>
            <person name="Selbmann L."/>
        </authorList>
    </citation>
    <scope>NUCLEOTIDE SEQUENCE [LARGE SCALE GENOMIC DNA]</scope>
    <source>
        <strain evidence="2 3">CCFEE 5935</strain>
    </source>
</reference>
<dbReference type="EMBL" id="JAVRRT010000016">
    <property type="protein sequence ID" value="KAK5165376.1"/>
    <property type="molecule type" value="Genomic_DNA"/>
</dbReference>
<dbReference type="InterPro" id="IPR013154">
    <property type="entry name" value="ADH-like_N"/>
</dbReference>
<dbReference type="CDD" id="cd08267">
    <property type="entry name" value="MDR1"/>
    <property type="match status" value="1"/>
</dbReference>
<dbReference type="PANTHER" id="PTHR11695">
    <property type="entry name" value="ALCOHOL DEHYDROGENASE RELATED"/>
    <property type="match status" value="1"/>
</dbReference>
<accession>A0AAV9P1V9</accession>
<proteinExistence type="predicted"/>
<dbReference type="InterPro" id="IPR020843">
    <property type="entry name" value="ER"/>
</dbReference>
<dbReference type="SMART" id="SM00829">
    <property type="entry name" value="PKS_ER"/>
    <property type="match status" value="1"/>
</dbReference>
<dbReference type="Pfam" id="PF08240">
    <property type="entry name" value="ADH_N"/>
    <property type="match status" value="1"/>
</dbReference>
<gene>
    <name evidence="2" type="primary">YIM1</name>
    <name evidence="2" type="ORF">LTR77_008905</name>
</gene>
<dbReference type="Gene3D" id="3.90.180.10">
    <property type="entry name" value="Medium-chain alcohol dehydrogenases, catalytic domain"/>
    <property type="match status" value="1"/>
</dbReference>
<organism evidence="2 3">
    <name type="scientific">Saxophila tyrrhenica</name>
    <dbReference type="NCBI Taxonomy" id="1690608"/>
    <lineage>
        <taxon>Eukaryota</taxon>
        <taxon>Fungi</taxon>
        <taxon>Dikarya</taxon>
        <taxon>Ascomycota</taxon>
        <taxon>Pezizomycotina</taxon>
        <taxon>Dothideomycetes</taxon>
        <taxon>Dothideomycetidae</taxon>
        <taxon>Mycosphaerellales</taxon>
        <taxon>Extremaceae</taxon>
        <taxon>Saxophila</taxon>
    </lineage>
</organism>
<evidence type="ECO:0000259" key="1">
    <source>
        <dbReference type="SMART" id="SM00829"/>
    </source>
</evidence>
<dbReference type="EC" id="1.3.1.105" evidence="2"/>
<evidence type="ECO:0000313" key="3">
    <source>
        <dbReference type="Proteomes" id="UP001337655"/>
    </source>
</evidence>
<evidence type="ECO:0000313" key="2">
    <source>
        <dbReference type="EMBL" id="KAK5165376.1"/>
    </source>
</evidence>
<keyword evidence="2" id="KW-0560">Oxidoreductase</keyword>
<dbReference type="Proteomes" id="UP001337655">
    <property type="component" value="Unassembled WGS sequence"/>
</dbReference>
<dbReference type="Gene3D" id="3.40.50.720">
    <property type="entry name" value="NAD(P)-binding Rossmann-like Domain"/>
    <property type="match status" value="1"/>
</dbReference>
<dbReference type="InterPro" id="IPR036291">
    <property type="entry name" value="NAD(P)-bd_dom_sf"/>
</dbReference>
<sequence length="343" mass="36614">MRAWLRPSRGPPATSLKLSTIPTPTITHDSTDILIRVAYSALQYSSEFMLRTLPAIPGLPPRIPELEWSGVVVAAGSRAPAELREIGARVAAFHAIPNFALYGYGCLAEYVKVPASQVVRLSGDFDLVAAGGISGAGSTALKMMHAAGVSQGDKVLVNGASSSVGSVMVQMCKAKGITVLGTASGGNEELVRGLGVDEFIDYTARPLPEYLSDKHSTQPFDAILDCAGIQALYTHSPAYLKPSGAVVNVGSFEGFLATFSNWFLNAWRPTWLGGIPRRYIMFSTPPSTDATAITARLIDEGKVRMLIDSVWEIEDVVKAYARIATKRARGKVIVKVGKDGRGC</sequence>
<name>A0AAV9P1V9_9PEZI</name>
<dbReference type="AlphaFoldDB" id="A0AAV9P1V9"/>
<dbReference type="RefSeq" id="XP_064655460.1">
    <property type="nucleotide sequence ID" value="XM_064806134.1"/>
</dbReference>